<dbReference type="Proteomes" id="UP001596050">
    <property type="component" value="Unassembled WGS sequence"/>
</dbReference>
<evidence type="ECO:0000256" key="1">
    <source>
        <dbReference type="ARBA" id="ARBA00012528"/>
    </source>
</evidence>
<evidence type="ECO:0000259" key="5">
    <source>
        <dbReference type="PROSITE" id="PS50887"/>
    </source>
</evidence>
<dbReference type="SMART" id="SM00267">
    <property type="entry name" value="GGDEF"/>
    <property type="match status" value="1"/>
</dbReference>
<dbReference type="EMBL" id="JBHSMU010000014">
    <property type="protein sequence ID" value="MFC5461001.1"/>
    <property type="molecule type" value="Genomic_DNA"/>
</dbReference>
<feature type="transmembrane region" description="Helical" evidence="4">
    <location>
        <begin position="31"/>
        <end position="57"/>
    </location>
</feature>
<evidence type="ECO:0000256" key="3">
    <source>
        <dbReference type="SAM" id="MobiDB-lite"/>
    </source>
</evidence>
<dbReference type="InterPro" id="IPR050469">
    <property type="entry name" value="Diguanylate_Cyclase"/>
</dbReference>
<comment type="catalytic activity">
    <reaction evidence="2">
        <text>2 GTP = 3',3'-c-di-GMP + 2 diphosphate</text>
        <dbReference type="Rhea" id="RHEA:24898"/>
        <dbReference type="ChEBI" id="CHEBI:33019"/>
        <dbReference type="ChEBI" id="CHEBI:37565"/>
        <dbReference type="ChEBI" id="CHEBI:58805"/>
        <dbReference type="EC" id="2.7.7.65"/>
    </reaction>
</comment>
<evidence type="ECO:0000256" key="4">
    <source>
        <dbReference type="SAM" id="Phobius"/>
    </source>
</evidence>
<feature type="transmembrane region" description="Helical" evidence="4">
    <location>
        <begin position="69"/>
        <end position="88"/>
    </location>
</feature>
<dbReference type="PANTHER" id="PTHR45138">
    <property type="entry name" value="REGULATORY COMPONENTS OF SENSORY TRANSDUCTION SYSTEM"/>
    <property type="match status" value="1"/>
</dbReference>
<dbReference type="InterPro" id="IPR029787">
    <property type="entry name" value="Nucleotide_cyclase"/>
</dbReference>
<dbReference type="InterPro" id="IPR000160">
    <property type="entry name" value="GGDEF_dom"/>
</dbReference>
<keyword evidence="4" id="KW-1133">Transmembrane helix</keyword>
<keyword evidence="6" id="KW-0548">Nucleotidyltransferase</keyword>
<keyword evidence="7" id="KW-1185">Reference proteome</keyword>
<dbReference type="NCBIfam" id="TIGR00254">
    <property type="entry name" value="GGDEF"/>
    <property type="match status" value="1"/>
</dbReference>
<evidence type="ECO:0000256" key="2">
    <source>
        <dbReference type="ARBA" id="ARBA00034247"/>
    </source>
</evidence>
<dbReference type="PANTHER" id="PTHR45138:SF9">
    <property type="entry name" value="DIGUANYLATE CYCLASE DGCM-RELATED"/>
    <property type="match status" value="1"/>
</dbReference>
<proteinExistence type="predicted"/>
<feature type="transmembrane region" description="Helical" evidence="4">
    <location>
        <begin position="186"/>
        <end position="207"/>
    </location>
</feature>
<feature type="region of interest" description="Disordered" evidence="3">
    <location>
        <begin position="1"/>
        <end position="20"/>
    </location>
</feature>
<dbReference type="GO" id="GO:0052621">
    <property type="term" value="F:diguanylate cyclase activity"/>
    <property type="evidence" value="ECO:0007669"/>
    <property type="project" value="UniProtKB-EC"/>
</dbReference>
<protein>
    <recommendedName>
        <fullName evidence="1">diguanylate cyclase</fullName>
        <ecNumber evidence="1">2.7.7.65</ecNumber>
    </recommendedName>
</protein>
<accession>A0ABW0L893</accession>
<dbReference type="Pfam" id="PF00990">
    <property type="entry name" value="GGDEF"/>
    <property type="match status" value="1"/>
</dbReference>
<feature type="transmembrane region" description="Helical" evidence="4">
    <location>
        <begin position="124"/>
        <end position="143"/>
    </location>
</feature>
<dbReference type="SUPFAM" id="SSF55073">
    <property type="entry name" value="Nucleotide cyclase"/>
    <property type="match status" value="1"/>
</dbReference>
<gene>
    <name evidence="6" type="ORF">ACFPN5_14410</name>
</gene>
<feature type="compositionally biased region" description="Basic and acidic residues" evidence="3">
    <location>
        <begin position="1"/>
        <end position="14"/>
    </location>
</feature>
<evidence type="ECO:0000313" key="6">
    <source>
        <dbReference type="EMBL" id="MFC5461001.1"/>
    </source>
</evidence>
<reference evidence="7" key="1">
    <citation type="journal article" date="2019" name="Int. J. Syst. Evol. Microbiol.">
        <title>The Global Catalogue of Microorganisms (GCM) 10K type strain sequencing project: providing services to taxonomists for standard genome sequencing and annotation.</title>
        <authorList>
            <consortium name="The Broad Institute Genomics Platform"/>
            <consortium name="The Broad Institute Genome Sequencing Center for Infectious Disease"/>
            <person name="Wu L."/>
            <person name="Ma J."/>
        </authorList>
    </citation>
    <scope>NUCLEOTIDE SEQUENCE [LARGE SCALE GENOMIC DNA]</scope>
    <source>
        <strain evidence="7">KACC 12649</strain>
    </source>
</reference>
<organism evidence="6 7">
    <name type="scientific">Massilia niabensis</name>
    <dbReference type="NCBI Taxonomy" id="544910"/>
    <lineage>
        <taxon>Bacteria</taxon>
        <taxon>Pseudomonadati</taxon>
        <taxon>Pseudomonadota</taxon>
        <taxon>Betaproteobacteria</taxon>
        <taxon>Burkholderiales</taxon>
        <taxon>Oxalobacteraceae</taxon>
        <taxon>Telluria group</taxon>
        <taxon>Massilia</taxon>
    </lineage>
</organism>
<feature type="transmembrane region" description="Helical" evidence="4">
    <location>
        <begin position="219"/>
        <end position="240"/>
    </location>
</feature>
<dbReference type="Gene3D" id="3.30.70.270">
    <property type="match status" value="1"/>
</dbReference>
<keyword evidence="4" id="KW-0472">Membrane</keyword>
<feature type="transmembrane region" description="Helical" evidence="4">
    <location>
        <begin position="94"/>
        <end position="112"/>
    </location>
</feature>
<dbReference type="PROSITE" id="PS50887">
    <property type="entry name" value="GGDEF"/>
    <property type="match status" value="1"/>
</dbReference>
<dbReference type="CDD" id="cd01949">
    <property type="entry name" value="GGDEF"/>
    <property type="match status" value="1"/>
</dbReference>
<feature type="transmembrane region" description="Helical" evidence="4">
    <location>
        <begin position="155"/>
        <end position="174"/>
    </location>
</feature>
<comment type="caution">
    <text evidence="6">The sequence shown here is derived from an EMBL/GenBank/DDBJ whole genome shotgun (WGS) entry which is preliminary data.</text>
</comment>
<dbReference type="InterPro" id="IPR043128">
    <property type="entry name" value="Rev_trsase/Diguanyl_cyclase"/>
</dbReference>
<dbReference type="EC" id="2.7.7.65" evidence="1"/>
<evidence type="ECO:0000313" key="7">
    <source>
        <dbReference type="Proteomes" id="UP001596050"/>
    </source>
</evidence>
<feature type="domain" description="GGDEF" evidence="5">
    <location>
        <begin position="282"/>
        <end position="415"/>
    </location>
</feature>
<sequence length="429" mass="44842">MTRPRAEVSPDTGDRGAAAPPTTGLCPAMSIHVLSALILLLVTTAMSVVMLLVLTSLKASRVVGVKEWRQANAIAVLALLLFAARGALPDLLTIEGANGLFLVTIALMYAGFRRHLGLPVQGARLLVGGLLTLGGVAAFHYGLDSIEVRTVSVSMFHGTLCLAIGASVPVSADARLRYPTLFTKVAALALGTAHGVRGLVYAIEAWMPGTFDAMPTYNLVFMALGTLALPALTLGAVMMANARILAAAAHAADHDHLTGAASRRAFSAFAEREHARAQGSGSPLALLLFDVDHFKRINDSHGHGVGDRVLREIVERTREAVREVDYCGRLGGEEFAVLLPDTDAAAALAVAERVRAALDTALEPVPAGQAVCYTVSIGVAMLEEGEALDGLMARADAALYKAKAGGRNRVVGAPALHPHGRALPVKAQD</sequence>
<name>A0ABW0L893_9BURK</name>
<keyword evidence="6" id="KW-0808">Transferase</keyword>
<dbReference type="RefSeq" id="WP_379784417.1">
    <property type="nucleotide sequence ID" value="NZ_JBHSMU010000014.1"/>
</dbReference>
<keyword evidence="4" id="KW-0812">Transmembrane</keyword>